<protein>
    <submittedName>
        <fullName evidence="2">Uncharacterized protein</fullName>
    </submittedName>
</protein>
<feature type="transmembrane region" description="Helical" evidence="1">
    <location>
        <begin position="6"/>
        <end position="24"/>
    </location>
</feature>
<evidence type="ECO:0000313" key="2">
    <source>
        <dbReference type="EMBL" id="PWR10598.1"/>
    </source>
</evidence>
<comment type="caution">
    <text evidence="2">The sequence shown here is derived from an EMBL/GenBank/DDBJ whole genome shotgun (WGS) entry which is preliminary data.</text>
</comment>
<reference evidence="2 3" key="1">
    <citation type="submission" date="2018-05" db="EMBL/GenBank/DDBJ databases">
        <title>Micromonosporas from Atacama Desert.</title>
        <authorList>
            <person name="Carro L."/>
            <person name="Golinska P."/>
            <person name="Klenk H.-P."/>
            <person name="Goodfellow M."/>
        </authorList>
    </citation>
    <scope>NUCLEOTIDE SEQUENCE [LARGE SCALE GENOMIC DNA]</scope>
    <source>
        <strain evidence="2 3">4G51</strain>
    </source>
</reference>
<name>A0A317D6Y4_9ACTN</name>
<feature type="transmembrane region" description="Helical" evidence="1">
    <location>
        <begin position="111"/>
        <end position="134"/>
    </location>
</feature>
<dbReference type="RefSeq" id="WP_109804574.1">
    <property type="nucleotide sequence ID" value="NZ_QGKS01000349.1"/>
</dbReference>
<dbReference type="AlphaFoldDB" id="A0A317D6Y4"/>
<keyword evidence="1" id="KW-0812">Transmembrane</keyword>
<dbReference type="OrthoDB" id="9841343at2"/>
<accession>A0A317D6Y4</accession>
<keyword evidence="1" id="KW-0472">Membrane</keyword>
<proteinExistence type="predicted"/>
<sequence>MAQSRWRLVFLAVIALAPLLVLVLRRLRRVDLVPLFGRAMKDIGDDKERAIEVGVRMLNGRILRSREHWAEPALLRKLLARSYQRQVLEPMATDLRLIASGVLRRQSIGRFLTLLAGTTASTYLLNYSLVILAMPRPLAEKWSGVRPSTAVLSFPFDLQVTLPLWPYTGVAGLFAIVAAVGFLAFSLTDETYTTALTEAVFIRPARLLLIVGVPYLHQHERRPRVGEAVEKVNIVDHGTPQLNRAVRRAMNRGDRKS</sequence>
<dbReference type="Proteomes" id="UP000246050">
    <property type="component" value="Unassembled WGS sequence"/>
</dbReference>
<evidence type="ECO:0000256" key="1">
    <source>
        <dbReference type="SAM" id="Phobius"/>
    </source>
</evidence>
<dbReference type="EMBL" id="QGKS01000349">
    <property type="protein sequence ID" value="PWR10598.1"/>
    <property type="molecule type" value="Genomic_DNA"/>
</dbReference>
<gene>
    <name evidence="2" type="ORF">DKT69_28550</name>
</gene>
<feature type="transmembrane region" description="Helical" evidence="1">
    <location>
        <begin position="164"/>
        <end position="185"/>
    </location>
</feature>
<evidence type="ECO:0000313" key="3">
    <source>
        <dbReference type="Proteomes" id="UP000246050"/>
    </source>
</evidence>
<keyword evidence="1" id="KW-1133">Transmembrane helix</keyword>
<organism evidence="2 3">
    <name type="scientific">Micromonospora sicca</name>
    <dbReference type="NCBI Taxonomy" id="2202420"/>
    <lineage>
        <taxon>Bacteria</taxon>
        <taxon>Bacillati</taxon>
        <taxon>Actinomycetota</taxon>
        <taxon>Actinomycetes</taxon>
        <taxon>Micromonosporales</taxon>
        <taxon>Micromonosporaceae</taxon>
        <taxon>Micromonospora</taxon>
    </lineage>
</organism>